<keyword evidence="3" id="KW-1185">Reference proteome</keyword>
<dbReference type="Proteomes" id="UP000005408">
    <property type="component" value="Unassembled WGS sequence"/>
</dbReference>
<organism evidence="2 3">
    <name type="scientific">Magallana gigas</name>
    <name type="common">Pacific oyster</name>
    <name type="synonym">Crassostrea gigas</name>
    <dbReference type="NCBI Taxonomy" id="29159"/>
    <lineage>
        <taxon>Eukaryota</taxon>
        <taxon>Metazoa</taxon>
        <taxon>Spiralia</taxon>
        <taxon>Lophotrochozoa</taxon>
        <taxon>Mollusca</taxon>
        <taxon>Bivalvia</taxon>
        <taxon>Autobranchia</taxon>
        <taxon>Pteriomorphia</taxon>
        <taxon>Ostreida</taxon>
        <taxon>Ostreoidea</taxon>
        <taxon>Ostreidae</taxon>
        <taxon>Magallana</taxon>
    </lineage>
</organism>
<keyword evidence="1" id="KW-1133">Transmembrane helix</keyword>
<feature type="transmembrane region" description="Helical" evidence="1">
    <location>
        <begin position="30"/>
        <end position="48"/>
    </location>
</feature>
<sequence length="209" mass="24173">MDNERRFSQCCCFLVKGETHNLKDMDCRKLFWFLFILTLEFGDLVLDWEFFYEISKTDEVNYELQTSILAFAVVGSVLFILIVANKIYLFCCNEYGNHEEENAYSFGLSILSTFIEDLPQIVLAIFVALTTKELVSPVQIAKSVYAIVEPCIQIVMNVVEIRNMKKQYKQNKGRIICKVIEIIISVIIVLCSITLLINLVKPLEHYINM</sequence>
<reference evidence="2" key="1">
    <citation type="submission" date="2022-08" db="UniProtKB">
        <authorList>
            <consortium name="EnsemblMetazoa"/>
        </authorList>
    </citation>
    <scope>IDENTIFICATION</scope>
    <source>
        <strain evidence="2">05x7-T-G4-1.051#20</strain>
    </source>
</reference>
<dbReference type="AlphaFoldDB" id="A0A8W8JCU7"/>
<feature type="transmembrane region" description="Helical" evidence="1">
    <location>
        <begin position="179"/>
        <end position="200"/>
    </location>
</feature>
<accession>A0A8W8JCU7</accession>
<proteinExistence type="predicted"/>
<name>A0A8W8JCU7_MAGGI</name>
<feature type="transmembrane region" description="Helical" evidence="1">
    <location>
        <begin position="68"/>
        <end position="91"/>
    </location>
</feature>
<protein>
    <submittedName>
        <fullName evidence="2">Uncharacterized protein</fullName>
    </submittedName>
</protein>
<evidence type="ECO:0000313" key="3">
    <source>
        <dbReference type="Proteomes" id="UP000005408"/>
    </source>
</evidence>
<dbReference type="EnsemblMetazoa" id="G18297.1">
    <property type="protein sequence ID" value="G18297.1:cds"/>
    <property type="gene ID" value="G18297"/>
</dbReference>
<keyword evidence="1" id="KW-0472">Membrane</keyword>
<evidence type="ECO:0000256" key="1">
    <source>
        <dbReference type="SAM" id="Phobius"/>
    </source>
</evidence>
<evidence type="ECO:0000313" key="2">
    <source>
        <dbReference type="EnsemblMetazoa" id="G18297.1:cds"/>
    </source>
</evidence>
<keyword evidence="1" id="KW-0812">Transmembrane</keyword>